<dbReference type="Proteomes" id="UP001457282">
    <property type="component" value="Unassembled WGS sequence"/>
</dbReference>
<evidence type="ECO:0000313" key="8">
    <source>
        <dbReference type="Proteomes" id="UP001457282"/>
    </source>
</evidence>
<dbReference type="InterPro" id="IPR004864">
    <property type="entry name" value="LEA_2"/>
</dbReference>
<comment type="caution">
    <text evidence="7">The sequence shown here is derived from an EMBL/GenBank/DDBJ whole genome shotgun (WGS) entry which is preliminary data.</text>
</comment>
<dbReference type="InterPro" id="IPR044839">
    <property type="entry name" value="NDR1-like"/>
</dbReference>
<dbReference type="PANTHER" id="PTHR31234:SF3">
    <property type="entry name" value="LATE EMBRYOGENESIS ABUNDANT (LEA) HYDROXYPROLINE-RICH GLYCOPROTEIN FAMILY"/>
    <property type="match status" value="1"/>
</dbReference>
<evidence type="ECO:0000256" key="5">
    <source>
        <dbReference type="SAM" id="Phobius"/>
    </source>
</evidence>
<dbReference type="AlphaFoldDB" id="A0AAW1WQE3"/>
<name>A0AAW1WQE3_RUBAR</name>
<dbReference type="Pfam" id="PF03168">
    <property type="entry name" value="LEA_2"/>
    <property type="match status" value="1"/>
</dbReference>
<dbReference type="PANTHER" id="PTHR31234">
    <property type="entry name" value="LATE EMBRYOGENESIS ABUNDANT (LEA) HYDROXYPROLINE-RICH GLYCOPROTEIN FAMILY"/>
    <property type="match status" value="1"/>
</dbReference>
<dbReference type="GO" id="GO:0098542">
    <property type="term" value="P:defense response to other organism"/>
    <property type="evidence" value="ECO:0007669"/>
    <property type="project" value="InterPro"/>
</dbReference>
<reference evidence="7 8" key="1">
    <citation type="journal article" date="2023" name="G3 (Bethesda)">
        <title>A chromosome-length genome assembly and annotation of blackberry (Rubus argutus, cv. 'Hillquist').</title>
        <authorList>
            <person name="Bruna T."/>
            <person name="Aryal R."/>
            <person name="Dudchenko O."/>
            <person name="Sargent D.J."/>
            <person name="Mead D."/>
            <person name="Buti M."/>
            <person name="Cavallini A."/>
            <person name="Hytonen T."/>
            <person name="Andres J."/>
            <person name="Pham M."/>
            <person name="Weisz D."/>
            <person name="Mascagni F."/>
            <person name="Usai G."/>
            <person name="Natali L."/>
            <person name="Bassil N."/>
            <person name="Fernandez G.E."/>
            <person name="Lomsadze A."/>
            <person name="Armour M."/>
            <person name="Olukolu B."/>
            <person name="Poorten T."/>
            <person name="Britton C."/>
            <person name="Davik J."/>
            <person name="Ashrafi H."/>
            <person name="Aiden E.L."/>
            <person name="Borodovsky M."/>
            <person name="Worthington M."/>
        </authorList>
    </citation>
    <scope>NUCLEOTIDE SEQUENCE [LARGE SCALE GENOMIC DNA]</scope>
    <source>
        <strain evidence="7">PI 553951</strain>
    </source>
</reference>
<comment type="subcellular location">
    <subcellularLocation>
        <location evidence="1">Membrane</location>
        <topology evidence="1">Single-pass membrane protein</topology>
    </subcellularLocation>
</comment>
<evidence type="ECO:0000256" key="1">
    <source>
        <dbReference type="ARBA" id="ARBA00004167"/>
    </source>
</evidence>
<proteinExistence type="predicted"/>
<dbReference type="SUPFAM" id="SSF117070">
    <property type="entry name" value="LEA14-like"/>
    <property type="match status" value="1"/>
</dbReference>
<feature type="domain" description="Late embryogenesis abundant protein LEA-2 subgroup" evidence="6">
    <location>
        <begin position="95"/>
        <end position="175"/>
    </location>
</feature>
<evidence type="ECO:0000256" key="3">
    <source>
        <dbReference type="ARBA" id="ARBA00022989"/>
    </source>
</evidence>
<keyword evidence="3 5" id="KW-1133">Transmembrane helix</keyword>
<evidence type="ECO:0000259" key="6">
    <source>
        <dbReference type="Pfam" id="PF03168"/>
    </source>
</evidence>
<keyword evidence="4 5" id="KW-0472">Membrane</keyword>
<keyword evidence="2 5" id="KW-0812">Transmembrane</keyword>
<gene>
    <name evidence="7" type="ORF">M0R45_024286</name>
</gene>
<protein>
    <recommendedName>
        <fullName evidence="6">Late embryogenesis abundant protein LEA-2 subgroup domain-containing protein</fullName>
    </recommendedName>
</protein>
<dbReference type="Gene3D" id="2.60.40.1820">
    <property type="match status" value="1"/>
</dbReference>
<keyword evidence="8" id="KW-1185">Reference proteome</keyword>
<organism evidence="7 8">
    <name type="scientific">Rubus argutus</name>
    <name type="common">Southern blackberry</name>
    <dbReference type="NCBI Taxonomy" id="59490"/>
    <lineage>
        <taxon>Eukaryota</taxon>
        <taxon>Viridiplantae</taxon>
        <taxon>Streptophyta</taxon>
        <taxon>Embryophyta</taxon>
        <taxon>Tracheophyta</taxon>
        <taxon>Spermatophyta</taxon>
        <taxon>Magnoliopsida</taxon>
        <taxon>eudicotyledons</taxon>
        <taxon>Gunneridae</taxon>
        <taxon>Pentapetalae</taxon>
        <taxon>rosids</taxon>
        <taxon>fabids</taxon>
        <taxon>Rosales</taxon>
        <taxon>Rosaceae</taxon>
        <taxon>Rosoideae</taxon>
        <taxon>Rosoideae incertae sedis</taxon>
        <taxon>Rubus</taxon>
    </lineage>
</organism>
<evidence type="ECO:0000256" key="4">
    <source>
        <dbReference type="ARBA" id="ARBA00023136"/>
    </source>
</evidence>
<feature type="transmembrane region" description="Helical" evidence="5">
    <location>
        <begin position="38"/>
        <end position="61"/>
    </location>
</feature>
<sequence length="211" mass="23383">MADQESQVWPLAPGKLHNRSDYENPTFKAIRRERTNKCFVYVFAGIVLFCIAVLVFALLVFRVKSPEIKLRSVSVKNLKYSSWPPSFNASLSAQMTVKNPNFGDYKFQPSTVSFLYGGSKVGSSKVAKGEAKMKKTGRVSFAVDVRSNRLPEGANNLTSDINSGMLKLTGSGKVSGKVTLWKILNKKKTGKMDCTMTLVLKSKTIKDLVCR</sequence>
<dbReference type="GO" id="GO:0005886">
    <property type="term" value="C:plasma membrane"/>
    <property type="evidence" value="ECO:0007669"/>
    <property type="project" value="TreeGrafter"/>
</dbReference>
<accession>A0AAW1WQE3</accession>
<evidence type="ECO:0000313" key="7">
    <source>
        <dbReference type="EMBL" id="KAK9927084.1"/>
    </source>
</evidence>
<dbReference type="EMBL" id="JBEDUW010000005">
    <property type="protein sequence ID" value="KAK9927084.1"/>
    <property type="molecule type" value="Genomic_DNA"/>
</dbReference>
<evidence type="ECO:0000256" key="2">
    <source>
        <dbReference type="ARBA" id="ARBA00022692"/>
    </source>
</evidence>